<dbReference type="Proteomes" id="UP000823982">
    <property type="component" value="Unassembled WGS sequence"/>
</dbReference>
<evidence type="ECO:0000256" key="2">
    <source>
        <dbReference type="ARBA" id="ARBA00023136"/>
    </source>
</evidence>
<feature type="transmembrane region" description="Helical" evidence="3">
    <location>
        <begin position="387"/>
        <end position="405"/>
    </location>
</feature>
<keyword evidence="2 3" id="KW-0472">Membrane</keyword>
<dbReference type="InterPro" id="IPR004995">
    <property type="entry name" value="Spore_Ger"/>
</dbReference>
<dbReference type="PANTHER" id="PTHR22550">
    <property type="entry name" value="SPORE GERMINATION PROTEIN"/>
    <property type="match status" value="1"/>
</dbReference>
<dbReference type="PIRSF" id="PIRSF005690">
    <property type="entry name" value="GerBA"/>
    <property type="match status" value="1"/>
</dbReference>
<proteinExistence type="inferred from homology"/>
<organism evidence="4 5">
    <name type="scientific">Candidatus Faeciplasma gallinarum</name>
    <dbReference type="NCBI Taxonomy" id="2840799"/>
    <lineage>
        <taxon>Bacteria</taxon>
        <taxon>Bacillati</taxon>
        <taxon>Bacillota</taxon>
        <taxon>Clostridia</taxon>
        <taxon>Eubacteriales</taxon>
        <taxon>Oscillospiraceae</taxon>
        <taxon>Oscillospiraceae incertae sedis</taxon>
        <taxon>Candidatus Faeciplasma</taxon>
    </lineage>
</organism>
<dbReference type="EMBL" id="DVIR01000058">
    <property type="protein sequence ID" value="HIS25035.1"/>
    <property type="molecule type" value="Genomic_DNA"/>
</dbReference>
<dbReference type="InterPro" id="IPR050768">
    <property type="entry name" value="UPF0353/GerABKA_families"/>
</dbReference>
<dbReference type="GO" id="GO:0016020">
    <property type="term" value="C:membrane"/>
    <property type="evidence" value="ECO:0007669"/>
    <property type="project" value="InterPro"/>
</dbReference>
<dbReference type="GO" id="GO:0009847">
    <property type="term" value="P:spore germination"/>
    <property type="evidence" value="ECO:0007669"/>
    <property type="project" value="InterPro"/>
</dbReference>
<gene>
    <name evidence="4" type="ORF">IAD01_06505</name>
</gene>
<reference evidence="4" key="1">
    <citation type="submission" date="2020-10" db="EMBL/GenBank/DDBJ databases">
        <authorList>
            <person name="Gilroy R."/>
        </authorList>
    </citation>
    <scope>NUCLEOTIDE SEQUENCE</scope>
    <source>
        <strain evidence="4">CHK157-1446</strain>
    </source>
</reference>
<sequence>MRNLDGSNCGKRLSLSLERNLSEIKRIFGGSSDLNVLRARIGRADCAVLTLEGMVSSSAVSDMLLEPLMRAGEKRLGSQAFYDYISKSGMFSTEQKQVLNFGEAAKMLCSGFALVMTDGVSRALCVSAQGFQTRAVSEPESESNIKGAHEALSDNLRTSMSLIRRRVKSPLLRFEFLRAGTLADIELCVVYIAGKTPKKLRDEVKARIRKMDLELILTSGSIIPFVSKSKGAFFSEASTTERPDVIAAKVNEGRIALLIDGVPYAVLFPTLFAENFQTVDDYEEKPLFAACQRIVRYIAFFIAAFLPGTYVAAAIYHSEVLSRPLLLSLIASEESTPLPLVSEMLMVIIMFEILREAGLRLPKTVGGAVSIVGGLVIGDAAVTSGLISAPLLIIIGITATSSFVLPGLNPQVTLLRLASVAAGGIAGFYGMAVLITLTLVNASSCQSYGVPYTAPFAPLTLSAVRKTVAREGFKPDMKNATIEQLVGAGGKKDDGK</sequence>
<feature type="transmembrane region" description="Helical" evidence="3">
    <location>
        <begin position="294"/>
        <end position="316"/>
    </location>
</feature>
<keyword evidence="3" id="KW-1133">Transmembrane helix</keyword>
<reference evidence="4" key="2">
    <citation type="journal article" date="2021" name="PeerJ">
        <title>Extensive microbial diversity within the chicken gut microbiome revealed by metagenomics and culture.</title>
        <authorList>
            <person name="Gilroy R."/>
            <person name="Ravi A."/>
            <person name="Getino M."/>
            <person name="Pursley I."/>
            <person name="Horton D.L."/>
            <person name="Alikhan N.F."/>
            <person name="Baker D."/>
            <person name="Gharbi K."/>
            <person name="Hall N."/>
            <person name="Watson M."/>
            <person name="Adriaenssens E.M."/>
            <person name="Foster-Nyarko E."/>
            <person name="Jarju S."/>
            <person name="Secka A."/>
            <person name="Antonio M."/>
            <person name="Oren A."/>
            <person name="Chaudhuri R.R."/>
            <person name="La Ragione R."/>
            <person name="Hildebrand F."/>
            <person name="Pallen M.J."/>
        </authorList>
    </citation>
    <scope>NUCLEOTIDE SEQUENCE</scope>
    <source>
        <strain evidence="4">CHK157-1446</strain>
    </source>
</reference>
<evidence type="ECO:0000313" key="5">
    <source>
        <dbReference type="Proteomes" id="UP000823982"/>
    </source>
</evidence>
<evidence type="ECO:0000256" key="1">
    <source>
        <dbReference type="ARBA" id="ARBA00005278"/>
    </source>
</evidence>
<dbReference type="Pfam" id="PF03323">
    <property type="entry name" value="GerA"/>
    <property type="match status" value="1"/>
</dbReference>
<feature type="transmembrane region" description="Helical" evidence="3">
    <location>
        <begin position="417"/>
        <end position="440"/>
    </location>
</feature>
<evidence type="ECO:0000313" key="4">
    <source>
        <dbReference type="EMBL" id="HIS25035.1"/>
    </source>
</evidence>
<comment type="caution">
    <text evidence="4">The sequence shown here is derived from an EMBL/GenBank/DDBJ whole genome shotgun (WGS) entry which is preliminary data.</text>
</comment>
<evidence type="ECO:0000256" key="3">
    <source>
        <dbReference type="SAM" id="Phobius"/>
    </source>
</evidence>
<protein>
    <submittedName>
        <fullName evidence="4">Spore germination protein</fullName>
    </submittedName>
</protein>
<dbReference type="PANTHER" id="PTHR22550:SF5">
    <property type="entry name" value="LEUCINE ZIPPER PROTEIN 4"/>
    <property type="match status" value="1"/>
</dbReference>
<keyword evidence="3" id="KW-0812">Transmembrane</keyword>
<accession>A0A9D1JIS8</accession>
<dbReference type="AlphaFoldDB" id="A0A9D1JIS8"/>
<name>A0A9D1JIS8_9FIRM</name>
<comment type="similarity">
    <text evidence="1">Belongs to the GerABKA family.</text>
</comment>